<gene>
    <name evidence="1" type="ORF">N783_13235</name>
</gene>
<protein>
    <submittedName>
        <fullName evidence="1">Uncharacterized protein</fullName>
    </submittedName>
</protein>
<dbReference type="STRING" id="1385511.GCA_000425225_00331"/>
<accession>A0A0A5GIJ2</accession>
<name>A0A0A5GIJ2_9BACI</name>
<dbReference type="RefSeq" id="WP_027447817.1">
    <property type="nucleotide sequence ID" value="NZ_AVPF01000004.1"/>
</dbReference>
<keyword evidence="2" id="KW-1185">Reference proteome</keyword>
<reference evidence="1 2" key="1">
    <citation type="submission" date="2013-08" db="EMBL/GenBank/DDBJ databases">
        <authorList>
            <person name="Huang J."/>
            <person name="Wang G."/>
        </authorList>
    </citation>
    <scope>NUCLEOTIDE SEQUENCE [LARGE SCALE GENOMIC DNA]</scope>
    <source>
        <strain evidence="1 2">BH030004</strain>
    </source>
</reference>
<dbReference type="EMBL" id="AVPF01000004">
    <property type="protein sequence ID" value="KGX91013.1"/>
    <property type="molecule type" value="Genomic_DNA"/>
</dbReference>
<dbReference type="Proteomes" id="UP000030403">
    <property type="component" value="Unassembled WGS sequence"/>
</dbReference>
<evidence type="ECO:0000313" key="2">
    <source>
        <dbReference type="Proteomes" id="UP000030403"/>
    </source>
</evidence>
<evidence type="ECO:0000313" key="1">
    <source>
        <dbReference type="EMBL" id="KGX91013.1"/>
    </source>
</evidence>
<proteinExistence type="predicted"/>
<comment type="caution">
    <text evidence="1">The sequence shown here is derived from an EMBL/GenBank/DDBJ whole genome shotgun (WGS) entry which is preliminary data.</text>
</comment>
<organism evidence="1 2">
    <name type="scientific">Pontibacillus marinus BH030004 = DSM 16465</name>
    <dbReference type="NCBI Taxonomy" id="1385511"/>
    <lineage>
        <taxon>Bacteria</taxon>
        <taxon>Bacillati</taxon>
        <taxon>Bacillota</taxon>
        <taxon>Bacilli</taxon>
        <taxon>Bacillales</taxon>
        <taxon>Bacillaceae</taxon>
        <taxon>Pontibacillus</taxon>
    </lineage>
</organism>
<dbReference type="AlphaFoldDB" id="A0A0A5GIJ2"/>
<sequence>MKKLMVMGMTSLMALVLLIGGFNVMDVQAEEGPQFQDPVEPPIKVYSDPVEPPIKVIMQYDPVEPPIKVIMQNDPVEPPIK</sequence>